<evidence type="ECO:0000313" key="2">
    <source>
        <dbReference type="Proteomes" id="UP001228690"/>
    </source>
</evidence>
<evidence type="ECO:0008006" key="3">
    <source>
        <dbReference type="Google" id="ProtNLM"/>
    </source>
</evidence>
<reference evidence="1 2" key="1">
    <citation type="submission" date="2023-04" db="EMBL/GenBank/DDBJ databases">
        <title>Spirochaete genome identified in red abalone sample constitutes a novel genus.</title>
        <authorList>
            <person name="Sharma S.P."/>
            <person name="Purcell C.M."/>
            <person name="Hyde J.R."/>
            <person name="Severin A.J."/>
        </authorList>
    </citation>
    <scope>NUCLEOTIDE SEQUENCE [LARGE SCALE GENOMIC DNA]</scope>
    <source>
        <strain evidence="1 2">SP-2023</strain>
    </source>
</reference>
<gene>
    <name evidence="1" type="ORF">P0082_11810</name>
</gene>
<evidence type="ECO:0000313" key="1">
    <source>
        <dbReference type="EMBL" id="WGK69150.1"/>
    </source>
</evidence>
<accession>A0ABY8MIH0</accession>
<dbReference type="EMBL" id="CP123443">
    <property type="protein sequence ID" value="WGK69150.1"/>
    <property type="molecule type" value="Genomic_DNA"/>
</dbReference>
<dbReference type="Proteomes" id="UP001228690">
    <property type="component" value="Chromosome"/>
</dbReference>
<dbReference type="InterPro" id="IPR011990">
    <property type="entry name" value="TPR-like_helical_dom_sf"/>
</dbReference>
<organism evidence="1 2">
    <name type="scientific">Candidatus Haliotispira prima</name>
    <dbReference type="NCBI Taxonomy" id="3034016"/>
    <lineage>
        <taxon>Bacteria</taxon>
        <taxon>Pseudomonadati</taxon>
        <taxon>Spirochaetota</taxon>
        <taxon>Spirochaetia</taxon>
        <taxon>Spirochaetales</taxon>
        <taxon>Spirochaetaceae</taxon>
        <taxon>Candidatus Haliotispira</taxon>
    </lineage>
</organism>
<keyword evidence="2" id="KW-1185">Reference proteome</keyword>
<protein>
    <recommendedName>
        <fullName evidence="3">Tetratricopeptide repeat protein</fullName>
    </recommendedName>
</protein>
<sequence length="256" mass="28353">MKALYHLKNFSIARLFLFGMVCLLPLRLWAISEPDMTEGDRAIVKEALPLLQSAAENAWANKQTEKARGLLSQAETRFLTLQEPATRFYFLARVELYRGWLADKKKQAQSHWQESMDQAKKAVEIRPWSEGYRVLADAGAAWMTSRGFGGIIKLASKVKAWTDRAVELDGNNALALVISTQGQINSPAFAGGDPAAAAATLKKLLLRSDLDNIERFRAQVALVSAHRKLKEPEAASRLCRQAAGIFPGNPSVQECQ</sequence>
<dbReference type="Gene3D" id="1.25.40.10">
    <property type="entry name" value="Tetratricopeptide repeat domain"/>
    <property type="match status" value="1"/>
</dbReference>
<name>A0ABY8MIH0_9SPIO</name>
<proteinExistence type="predicted"/>
<dbReference type="RefSeq" id="WP_326927338.1">
    <property type="nucleotide sequence ID" value="NZ_CP123443.1"/>
</dbReference>